<dbReference type="OrthoDB" id="9768329at2"/>
<keyword evidence="9" id="KW-1185">Reference proteome</keyword>
<evidence type="ECO:0000313" key="8">
    <source>
        <dbReference type="EMBL" id="SDO42671.1"/>
    </source>
</evidence>
<dbReference type="GO" id="GO:0042773">
    <property type="term" value="P:ATP synthesis coupled electron transport"/>
    <property type="evidence" value="ECO:0007669"/>
    <property type="project" value="InterPro"/>
</dbReference>
<dbReference type="Proteomes" id="UP000242957">
    <property type="component" value="Unassembled WGS sequence"/>
</dbReference>
<feature type="domain" description="NADH:quinone oxidoreductase/Mrp antiporter transmembrane" evidence="7">
    <location>
        <begin position="122"/>
        <end position="419"/>
    </location>
</feature>
<evidence type="ECO:0000256" key="5">
    <source>
        <dbReference type="HAMAP-Rule" id="MF_00445"/>
    </source>
</evidence>
<feature type="transmembrane region" description="Helical" evidence="5">
    <location>
        <begin position="298"/>
        <end position="317"/>
    </location>
</feature>
<feature type="transmembrane region" description="Helical" evidence="5">
    <location>
        <begin position="199"/>
        <end position="226"/>
    </location>
</feature>
<dbReference type="EMBL" id="FNIJ01000011">
    <property type="protein sequence ID" value="SDO42671.1"/>
    <property type="molecule type" value="Genomic_DNA"/>
</dbReference>
<dbReference type="HAMAP" id="MF_00445">
    <property type="entry name" value="NDH1_NuoN_1"/>
    <property type="match status" value="1"/>
</dbReference>
<feature type="transmembrane region" description="Helical" evidence="5">
    <location>
        <begin position="447"/>
        <end position="469"/>
    </location>
</feature>
<comment type="subcellular location">
    <subcellularLocation>
        <location evidence="5">Cell membrane</location>
        <topology evidence="5">Multi-pass membrane protein</topology>
    </subcellularLocation>
    <subcellularLocation>
        <location evidence="1">Endomembrane system</location>
        <topology evidence="1">Multi-pass membrane protein</topology>
    </subcellularLocation>
    <subcellularLocation>
        <location evidence="6">Membrane</location>
        <topology evidence="6">Multi-pass membrane protein</topology>
    </subcellularLocation>
</comment>
<dbReference type="NCBIfam" id="TIGR01770">
    <property type="entry name" value="NDH_I_N"/>
    <property type="match status" value="1"/>
</dbReference>
<dbReference type="EC" id="7.1.1.-" evidence="5"/>
<comment type="catalytic activity">
    <reaction evidence="5">
        <text>a quinone + NADH + 5 H(+)(in) = a quinol + NAD(+) + 4 H(+)(out)</text>
        <dbReference type="Rhea" id="RHEA:57888"/>
        <dbReference type="ChEBI" id="CHEBI:15378"/>
        <dbReference type="ChEBI" id="CHEBI:24646"/>
        <dbReference type="ChEBI" id="CHEBI:57540"/>
        <dbReference type="ChEBI" id="CHEBI:57945"/>
        <dbReference type="ChEBI" id="CHEBI:132124"/>
    </reaction>
</comment>
<feature type="transmembrane region" description="Helical" evidence="5">
    <location>
        <begin position="329"/>
        <end position="350"/>
    </location>
</feature>
<keyword evidence="2 5" id="KW-0812">Transmembrane</keyword>
<dbReference type="GO" id="GO:0048038">
    <property type="term" value="F:quinone binding"/>
    <property type="evidence" value="ECO:0007669"/>
    <property type="project" value="UniProtKB-KW"/>
</dbReference>
<evidence type="ECO:0000256" key="4">
    <source>
        <dbReference type="ARBA" id="ARBA00023136"/>
    </source>
</evidence>
<feature type="transmembrane region" description="Helical" evidence="5">
    <location>
        <begin position="68"/>
        <end position="93"/>
    </location>
</feature>
<comment type="similarity">
    <text evidence="5">Belongs to the complex I subunit 2 family.</text>
</comment>
<keyword evidence="5" id="KW-1003">Cell membrane</keyword>
<evidence type="ECO:0000313" key="9">
    <source>
        <dbReference type="Proteomes" id="UP000242957"/>
    </source>
</evidence>
<accession>A0A1H0JH28</accession>
<keyword evidence="3 5" id="KW-1133">Transmembrane helix</keyword>
<protein>
    <recommendedName>
        <fullName evidence="5">NADH-quinone oxidoreductase subunit N</fullName>
        <ecNumber evidence="5">7.1.1.-</ecNumber>
    </recommendedName>
    <alternativeName>
        <fullName evidence="5">NADH dehydrogenase I subunit N</fullName>
    </alternativeName>
    <alternativeName>
        <fullName evidence="5">NDH-1 subunit N</fullName>
    </alternativeName>
</protein>
<evidence type="ECO:0000256" key="3">
    <source>
        <dbReference type="ARBA" id="ARBA00022989"/>
    </source>
</evidence>
<dbReference type="Pfam" id="PF00361">
    <property type="entry name" value="Proton_antipo_M"/>
    <property type="match status" value="1"/>
</dbReference>
<keyword evidence="5" id="KW-0874">Quinone</keyword>
<feature type="transmembrane region" description="Helical" evidence="5">
    <location>
        <begin position="238"/>
        <end position="258"/>
    </location>
</feature>
<evidence type="ECO:0000259" key="7">
    <source>
        <dbReference type="Pfam" id="PF00361"/>
    </source>
</evidence>
<dbReference type="AlphaFoldDB" id="A0A1H0JH28"/>
<proteinExistence type="inferred from homology"/>
<evidence type="ECO:0000256" key="6">
    <source>
        <dbReference type="RuleBase" id="RU000320"/>
    </source>
</evidence>
<reference evidence="9" key="1">
    <citation type="submission" date="2016-10" db="EMBL/GenBank/DDBJ databases">
        <authorList>
            <person name="Varghese N."/>
            <person name="Submissions S."/>
        </authorList>
    </citation>
    <scope>NUCLEOTIDE SEQUENCE [LARGE SCALE GENOMIC DNA]</scope>
    <source>
        <strain evidence="9">JCM 21621</strain>
    </source>
</reference>
<keyword evidence="4 5" id="KW-0472">Membrane</keyword>
<evidence type="ECO:0000256" key="1">
    <source>
        <dbReference type="ARBA" id="ARBA00004127"/>
    </source>
</evidence>
<feature type="transmembrane region" description="Helical" evidence="5">
    <location>
        <begin position="160"/>
        <end position="179"/>
    </location>
</feature>
<feature type="transmembrane region" description="Helical" evidence="5">
    <location>
        <begin position="370"/>
        <end position="393"/>
    </location>
</feature>
<keyword evidence="5" id="KW-0830">Ubiquinone</keyword>
<dbReference type="STRING" id="198616.SAMN05216193_11170"/>
<feature type="transmembrane region" description="Helical" evidence="5">
    <location>
        <begin position="105"/>
        <end position="122"/>
    </location>
</feature>
<keyword evidence="5" id="KW-0520">NAD</keyword>
<organism evidence="8 9">
    <name type="scientific">Pseudomonas jinjuensis</name>
    <dbReference type="NCBI Taxonomy" id="198616"/>
    <lineage>
        <taxon>Bacteria</taxon>
        <taxon>Pseudomonadati</taxon>
        <taxon>Pseudomonadota</taxon>
        <taxon>Gammaproteobacteria</taxon>
        <taxon>Pseudomonadales</taxon>
        <taxon>Pseudomonadaceae</taxon>
        <taxon>Pseudomonas</taxon>
    </lineage>
</organism>
<feature type="transmembrane region" description="Helical" evidence="5">
    <location>
        <begin position="128"/>
        <end position="148"/>
    </location>
</feature>
<feature type="transmembrane region" description="Helical" evidence="5">
    <location>
        <begin position="405"/>
        <end position="426"/>
    </location>
</feature>
<dbReference type="GO" id="GO:0050136">
    <property type="term" value="F:NADH dehydrogenase (quinone) (non-electrogenic) activity"/>
    <property type="evidence" value="ECO:0007669"/>
    <property type="project" value="UniProtKB-UniRule"/>
</dbReference>
<dbReference type="InterPro" id="IPR001750">
    <property type="entry name" value="ND/Mrp_TM"/>
</dbReference>
<dbReference type="GO" id="GO:0012505">
    <property type="term" value="C:endomembrane system"/>
    <property type="evidence" value="ECO:0007669"/>
    <property type="project" value="UniProtKB-SubCell"/>
</dbReference>
<dbReference type="RefSeq" id="WP_084311074.1">
    <property type="nucleotide sequence ID" value="NZ_FNIJ01000011.1"/>
</dbReference>
<feature type="transmembrane region" description="Helical" evidence="5">
    <location>
        <begin position="6"/>
        <end position="29"/>
    </location>
</feature>
<dbReference type="PANTHER" id="PTHR22773">
    <property type="entry name" value="NADH DEHYDROGENASE"/>
    <property type="match status" value="1"/>
</dbReference>
<comment type="subunit">
    <text evidence="5">NDH-1 is composed of 13 different subunits. Subunits NuoA, H, J, K, L, M, N constitute the membrane sector of the complex.</text>
</comment>
<evidence type="ECO:0000256" key="2">
    <source>
        <dbReference type="ARBA" id="ARBA00022692"/>
    </source>
</evidence>
<keyword evidence="5" id="KW-1278">Translocase</keyword>
<feature type="transmembrane region" description="Helical" evidence="5">
    <location>
        <begin position="36"/>
        <end position="56"/>
    </location>
</feature>
<keyword evidence="5" id="KW-0813">Transport</keyword>
<dbReference type="NCBIfam" id="NF004439">
    <property type="entry name" value="PRK05777.1-1"/>
    <property type="match status" value="1"/>
</dbReference>
<comment type="function">
    <text evidence="5">NDH-1 shuttles electrons from NADH, via FMN and iron-sulfur (Fe-S) centers, to quinones in the respiratory chain. The immediate electron acceptor for the enzyme in this species is believed to be ubiquinone. Couples the redox reaction to proton translocation (for every two electrons transferred, four hydrogen ions are translocated across the cytoplasmic membrane), and thus conserves the redox energy in a proton gradient.</text>
</comment>
<sequence length="488" mass="51909">MTFTINHFIALLPLLITSATLVVVMLAVAWKRNHSFTASLSVIGLNAALISILPVLKVTPIEVTPMLLIDNFACFYMALVIIAALACATLAHAYMESYPGNREELYLLLLLSTAGGLVLVSAQNLAGLFIGLELLSVPVYGMVAYAFFNRHTLEAGIKYTVLSAGGSAFLLFGMALLYAESGTLSFSGLGSQLIEGSSHSPLLTIGVGMMIVGLGFKLSLAPFHLWTPDVYEGAPAPVAAFLATASKVAVFVVLLRLFQIAPVALNNGLLQVVLSVIAIASILIGNLLALTQSNLKRLLGYSSIAHFGYLLIALIASKGLAVEAVGVYLTTYVLTTLGAFGVVTLMSTPYSGRDADALFEYRGLFWRRPVLTGVLTVMMLSLAGIPLTAGFIGKFYVIATGVESHLWWLIGTLVVGSAIGLFYYLRVMVTLFLVEPNLKSHDAPFNWGQRAGGIMLVLIALAAFFLGVYPQPLLDLLQHSSLAVAAAG</sequence>
<name>A0A1H0JH28_9PSED</name>
<dbReference type="GO" id="GO:0008137">
    <property type="term" value="F:NADH dehydrogenase (ubiquinone) activity"/>
    <property type="evidence" value="ECO:0007669"/>
    <property type="project" value="InterPro"/>
</dbReference>
<feature type="transmembrane region" description="Helical" evidence="5">
    <location>
        <begin position="270"/>
        <end position="291"/>
    </location>
</feature>
<gene>
    <name evidence="5" type="primary">nuoN</name>
    <name evidence="8" type="ORF">SAMN05216193_11170</name>
</gene>
<dbReference type="GO" id="GO:0005886">
    <property type="term" value="C:plasma membrane"/>
    <property type="evidence" value="ECO:0007669"/>
    <property type="project" value="UniProtKB-SubCell"/>
</dbReference>
<dbReference type="InterPro" id="IPR010096">
    <property type="entry name" value="NADH-Q_OxRdtase_suN/2"/>
</dbReference>